<evidence type="ECO:0000256" key="4">
    <source>
        <dbReference type="ARBA" id="ARBA00022786"/>
    </source>
</evidence>
<dbReference type="GO" id="GO:0061136">
    <property type="term" value="P:regulation of proteasomal protein catabolic process"/>
    <property type="evidence" value="ECO:0007669"/>
    <property type="project" value="TreeGrafter"/>
</dbReference>
<dbReference type="PROSITE" id="PS50235">
    <property type="entry name" value="USP_3"/>
    <property type="match status" value="1"/>
</dbReference>
<comment type="catalytic activity">
    <reaction evidence="1">
        <text>Thiol-dependent hydrolysis of ester, thioester, amide, peptide and isopeptide bonds formed by the C-terminal Gly of ubiquitin (a 76-residue protein attached to proteins as an intracellular targeting signal).</text>
        <dbReference type="EC" id="3.4.19.12"/>
    </reaction>
</comment>
<dbReference type="SUPFAM" id="SSF54001">
    <property type="entry name" value="Cysteine proteinases"/>
    <property type="match status" value="1"/>
</dbReference>
<sequence>MAEPGTAPMEHHTRSQGLPPAYTELEALSADPIHDNVHKSGRLAAKWIADLISGSLEAGPLVCDDAQAAHNFYTITSQSGIIDPEQSHAVVCICETCKKTFTIILECYGGSCRPGIERMHHIVSETAIETKNDDKYYPNTYTATYTCSAAVCRLRLEVQVCEARISKRVEATLMDRSAVRERLEQLMALEPARYGDLATPERLPKLLPCYYLLQYLNDVVNLPPGDKRKVSVRNKFFSVCFSDKMDLFDFLEFPTSVEADETFVQLLALDDNSSGTSQITPFRSKRAWFEVLRIHLSFLLADMPSFLKPPIDVKAEHSTKEILTSMLDARYARTAFINVDDYKPSMFDVLGVEKDMHELLLWYACISQNQTDPENRHAIFEAISHVTQGREAVCTELRSFLENEQIHWATEASKQDAQASTPLTRAYRFFGLPQDGAPEQQVLEALQAALLTAQNADDKKNARLNASIIAKAQQSQIIMTSACAFPSPDEALDFVCLDTGSGEMFGDPDFIHAHLVAMADDTGGSFDRLLVASAARTLASFHDDHELLHVFASEQQSLADEPWYTDIKVKPGIDYSVPAGLANIRNTCYLNSILQYLHTVVPVREVIMNWEKYRLDPTEANIESRRLGGSGSTLDKGEAFLASKFIEEMRALFLELQMSETKFVTPKQRLALAALNTPDRLVKQTREEDTSIQPFIGPILPNPKTESDVVVAPPPLPDRPSQKLSNGVQGPAQGPTVTVSPVVDSADDISEVSSRTLVDERMEEADRTYVTEPDTDSVPSVVPAKQRSPLEDDDKEMVDGDNDIGGSRSDDAIPATRGRSVTREQGRRDDKDVEMGGLGVRGGKSLEDRITEALGNETVTGTDQQDVEEVMGNILEHLHAAIKPTGTDASTGKQTDQITETFYWRSRKYIRTIDLNTGLPNSDYRTVDDLSRWMTAFPAAEGQVDLYKALDSSFDQEYQEDGHETFTSITRASPILHVYIQRSQNINGRLGRNNNVVEIPETLCLDRYMDGPSGSDIFKKRQRSWNLKRRLQAVNGQPPPEPSTKQDQSRKPPSINEGGFVYINDTVDQYEEALLSLDDTGEGEGEDEYVSILDAETQQMLADQNLLPSSKDEDVTMSHQATNREARLAQLDPQAARRVKEKADLEKTKNQHELETLFDGQCEVAYRLHAVICHGGGLNSGHYWVWIYDFKKRVWRKYNDDTVLERSESDTVKVLEELNMSGNPYYVAYVRVDEIDKMVAIPERIQPRRQSSDGTARIRDASQYVGNGVQQVIYGVNGGNDVDMEDAHAIHVEDRDD</sequence>
<dbReference type="InterPro" id="IPR044635">
    <property type="entry name" value="UBP14-like"/>
</dbReference>
<evidence type="ECO:0000256" key="1">
    <source>
        <dbReference type="ARBA" id="ARBA00000707"/>
    </source>
</evidence>
<evidence type="ECO:0000256" key="3">
    <source>
        <dbReference type="ARBA" id="ARBA00022670"/>
    </source>
</evidence>
<evidence type="ECO:0000313" key="9">
    <source>
        <dbReference type="EMBL" id="PSR97819.1"/>
    </source>
</evidence>
<organism evidence="9 10">
    <name type="scientific">Coniella lustricola</name>
    <dbReference type="NCBI Taxonomy" id="2025994"/>
    <lineage>
        <taxon>Eukaryota</taxon>
        <taxon>Fungi</taxon>
        <taxon>Dikarya</taxon>
        <taxon>Ascomycota</taxon>
        <taxon>Pezizomycotina</taxon>
        <taxon>Sordariomycetes</taxon>
        <taxon>Sordariomycetidae</taxon>
        <taxon>Diaporthales</taxon>
        <taxon>Schizoparmaceae</taxon>
        <taxon>Coniella</taxon>
    </lineage>
</organism>
<accession>A0A2T3AHR3</accession>
<keyword evidence="6" id="KW-0788">Thiol protease</keyword>
<dbReference type="EMBL" id="KZ678388">
    <property type="protein sequence ID" value="PSR97819.1"/>
    <property type="molecule type" value="Genomic_DNA"/>
</dbReference>
<dbReference type="Gene3D" id="3.90.70.10">
    <property type="entry name" value="Cysteine proteinases"/>
    <property type="match status" value="2"/>
</dbReference>
<dbReference type="InterPro" id="IPR038765">
    <property type="entry name" value="Papain-like_cys_pep_sf"/>
</dbReference>
<evidence type="ECO:0000256" key="2">
    <source>
        <dbReference type="ARBA" id="ARBA00012759"/>
    </source>
</evidence>
<dbReference type="InParanoid" id="A0A2T3AHR3"/>
<keyword evidence="10" id="KW-1185">Reference proteome</keyword>
<keyword evidence="4" id="KW-0833">Ubl conjugation pathway</keyword>
<dbReference type="GO" id="GO:0070628">
    <property type="term" value="F:proteasome binding"/>
    <property type="evidence" value="ECO:0007669"/>
    <property type="project" value="TreeGrafter"/>
</dbReference>
<dbReference type="EC" id="3.4.19.12" evidence="2"/>
<proteinExistence type="predicted"/>
<keyword evidence="5" id="KW-0378">Hydrolase</keyword>
<protein>
    <recommendedName>
        <fullName evidence="2">ubiquitinyl hydrolase 1</fullName>
        <ecNumber evidence="2">3.4.19.12</ecNumber>
    </recommendedName>
</protein>
<feature type="domain" description="USP" evidence="8">
    <location>
        <begin position="579"/>
        <end position="1232"/>
    </location>
</feature>
<evidence type="ECO:0000313" key="10">
    <source>
        <dbReference type="Proteomes" id="UP000241462"/>
    </source>
</evidence>
<dbReference type="InterPro" id="IPR018200">
    <property type="entry name" value="USP_CS"/>
</dbReference>
<feature type="region of interest" description="Disordered" evidence="7">
    <location>
        <begin position="714"/>
        <end position="740"/>
    </location>
</feature>
<feature type="compositionally biased region" description="Acidic residues" evidence="7">
    <location>
        <begin position="791"/>
        <end position="802"/>
    </location>
</feature>
<dbReference type="GO" id="GO:0043161">
    <property type="term" value="P:proteasome-mediated ubiquitin-dependent protein catabolic process"/>
    <property type="evidence" value="ECO:0007669"/>
    <property type="project" value="InterPro"/>
</dbReference>
<reference evidence="9 10" key="1">
    <citation type="journal article" date="2018" name="Mycol. Prog.">
        <title>Coniella lustricola, a new species from submerged detritus.</title>
        <authorList>
            <person name="Raudabaugh D.B."/>
            <person name="Iturriaga T."/>
            <person name="Carver A."/>
            <person name="Mondo S."/>
            <person name="Pangilinan J."/>
            <person name="Lipzen A."/>
            <person name="He G."/>
            <person name="Amirebrahimi M."/>
            <person name="Grigoriev I.V."/>
            <person name="Miller A.N."/>
        </authorList>
    </citation>
    <scope>NUCLEOTIDE SEQUENCE [LARGE SCALE GENOMIC DNA]</scope>
    <source>
        <strain evidence="9 10">B22-T-1</strain>
    </source>
</reference>
<dbReference type="InterPro" id="IPR001394">
    <property type="entry name" value="Peptidase_C19_UCH"/>
</dbReference>
<dbReference type="PROSITE" id="PS00973">
    <property type="entry name" value="USP_2"/>
    <property type="match status" value="1"/>
</dbReference>
<evidence type="ECO:0000259" key="8">
    <source>
        <dbReference type="PROSITE" id="PS50235"/>
    </source>
</evidence>
<dbReference type="GO" id="GO:0016579">
    <property type="term" value="P:protein deubiquitination"/>
    <property type="evidence" value="ECO:0007669"/>
    <property type="project" value="InterPro"/>
</dbReference>
<dbReference type="PANTHER" id="PTHR43982:SF6">
    <property type="entry name" value="UBIQUITIN CARBOXYL-TERMINAL HYDROLASE 2-RELATED"/>
    <property type="match status" value="1"/>
</dbReference>
<feature type="compositionally biased region" description="Basic and acidic residues" evidence="7">
    <location>
        <begin position="821"/>
        <end position="834"/>
    </location>
</feature>
<evidence type="ECO:0000256" key="7">
    <source>
        <dbReference type="SAM" id="MobiDB-lite"/>
    </source>
</evidence>
<keyword evidence="3" id="KW-0645">Protease</keyword>
<dbReference type="Pfam" id="PF00443">
    <property type="entry name" value="UCH"/>
    <property type="match status" value="1"/>
</dbReference>
<name>A0A2T3AHR3_9PEZI</name>
<dbReference type="InterPro" id="IPR028889">
    <property type="entry name" value="USP"/>
</dbReference>
<feature type="region of interest" description="Disordered" evidence="7">
    <location>
        <begin position="764"/>
        <end position="843"/>
    </location>
</feature>
<gene>
    <name evidence="9" type="ORF">BD289DRAFT_450729</name>
</gene>
<dbReference type="OrthoDB" id="2420415at2759"/>
<evidence type="ECO:0000256" key="5">
    <source>
        <dbReference type="ARBA" id="ARBA00022801"/>
    </source>
</evidence>
<dbReference type="PANTHER" id="PTHR43982">
    <property type="entry name" value="UBIQUITIN CARBOXYL-TERMINAL HYDROLASE"/>
    <property type="match status" value="1"/>
</dbReference>
<dbReference type="Proteomes" id="UP000241462">
    <property type="component" value="Unassembled WGS sequence"/>
</dbReference>
<dbReference type="STRING" id="2025994.A0A2T3AHR3"/>
<evidence type="ECO:0000256" key="6">
    <source>
        <dbReference type="ARBA" id="ARBA00022807"/>
    </source>
</evidence>
<feature type="region of interest" description="Disordered" evidence="7">
    <location>
        <begin position="1032"/>
        <end position="1059"/>
    </location>
</feature>
<dbReference type="GO" id="GO:0004843">
    <property type="term" value="F:cysteine-type deubiquitinase activity"/>
    <property type="evidence" value="ECO:0007669"/>
    <property type="project" value="UniProtKB-EC"/>
</dbReference>